<keyword evidence="4" id="KW-0677">Repeat</keyword>
<feature type="binding site" evidence="9">
    <location>
        <position position="113"/>
    </location>
    <ligand>
        <name>CO</name>
        <dbReference type="ChEBI" id="CHEBI:17245"/>
    </ligand>
</feature>
<feature type="binding site" evidence="9">
    <location>
        <position position="416"/>
    </location>
    <ligand>
        <name>[4Fe-4S] cluster</name>
        <dbReference type="ChEBI" id="CHEBI:49883"/>
        <label>3</label>
    </ligand>
</feature>
<dbReference type="GO" id="GO:0043885">
    <property type="term" value="F:anaerobic carbon-monoxide dehydrogenase activity"/>
    <property type="evidence" value="ECO:0007669"/>
    <property type="project" value="UniProtKB-UniRule"/>
</dbReference>
<dbReference type="SUPFAM" id="SSF46548">
    <property type="entry name" value="alpha-helical ferredoxin"/>
    <property type="match status" value="1"/>
</dbReference>
<evidence type="ECO:0000256" key="3">
    <source>
        <dbReference type="ARBA" id="ARBA00022723"/>
    </source>
</evidence>
<keyword evidence="3 9" id="KW-0479">Metal-binding</keyword>
<dbReference type="UniPathway" id="UPA00642"/>
<feature type="binding site" evidence="9">
    <location>
        <position position="75"/>
    </location>
    <ligand>
        <name>[4Fe-4S] cluster</name>
        <dbReference type="ChEBI" id="CHEBI:49883"/>
        <label>2</label>
    </ligand>
</feature>
<dbReference type="InterPro" id="IPR004460">
    <property type="entry name" value="CdhA"/>
</dbReference>
<feature type="binding site" evidence="9">
    <location>
        <position position="80"/>
    </location>
    <ligand>
        <name>[4Fe-4S] cluster</name>
        <dbReference type="ChEBI" id="CHEBI:49883"/>
        <label>2</label>
    </ligand>
</feature>
<evidence type="ECO:0000313" key="11">
    <source>
        <dbReference type="EMBL" id="TGC07481.1"/>
    </source>
</evidence>
<keyword evidence="5 9" id="KW-0484">Methanogenesis</keyword>
<feature type="binding site" evidence="9">
    <location>
        <position position="451"/>
    </location>
    <ligand>
        <name>[4Fe-4S] cluster</name>
        <dbReference type="ChEBI" id="CHEBI:49883"/>
        <label>4</label>
    </ligand>
</feature>
<evidence type="ECO:0000259" key="10">
    <source>
        <dbReference type="PROSITE" id="PS51379"/>
    </source>
</evidence>
<dbReference type="InterPro" id="IPR017900">
    <property type="entry name" value="4Fe4S_Fe_S_CS"/>
</dbReference>
<evidence type="ECO:0000256" key="6">
    <source>
        <dbReference type="ARBA" id="ARBA00023002"/>
    </source>
</evidence>
<keyword evidence="7 9" id="KW-0408">Iron</keyword>
<comment type="cofactor">
    <cofactor evidence="9">
        <name>[Ni-4Fe-4S] cluster</name>
        <dbReference type="ChEBI" id="CHEBI:47739"/>
    </cofactor>
    <text evidence="9">Binds 2 [Ni-4Fe-4S] clusters per heterotetramer.</text>
</comment>
<dbReference type="GO" id="GO:0050418">
    <property type="term" value="F:hydroxylamine reductase activity"/>
    <property type="evidence" value="ECO:0007669"/>
    <property type="project" value="TreeGrafter"/>
</dbReference>
<feature type="binding site" evidence="9">
    <location>
        <position position="519"/>
    </location>
    <ligand>
        <name>[Ni-4Fe-4S] cluster</name>
        <dbReference type="ChEBI" id="CHEBI:47739"/>
    </ligand>
</feature>
<dbReference type="GO" id="GO:0016151">
    <property type="term" value="F:nickel cation binding"/>
    <property type="evidence" value="ECO:0007669"/>
    <property type="project" value="UniProtKB-UniRule"/>
</dbReference>
<reference evidence="11 12" key="1">
    <citation type="submission" date="2017-11" db="EMBL/GenBank/DDBJ databases">
        <title>Isolation and Characterization of Methanogenic Archaea from Saline Meromictic Lake at Siberia.</title>
        <authorList>
            <person name="Shen Y."/>
            <person name="Huang H.-H."/>
            <person name="Lai M.-C."/>
            <person name="Chen S.-C."/>
        </authorList>
    </citation>
    <scope>NUCLEOTIDE SEQUENCE [LARGE SCALE GENOMIC DNA]</scope>
    <source>
        <strain evidence="11 12">SY-01</strain>
    </source>
</reference>
<feature type="binding site" evidence="9">
    <location>
        <position position="454"/>
    </location>
    <ligand>
        <name>[4Fe-4S] cluster</name>
        <dbReference type="ChEBI" id="CHEBI:49883"/>
        <label>4</label>
    </ligand>
</feature>
<evidence type="ECO:0000256" key="1">
    <source>
        <dbReference type="ARBA" id="ARBA00022485"/>
    </source>
</evidence>
<dbReference type="GO" id="GO:0004601">
    <property type="term" value="F:peroxidase activity"/>
    <property type="evidence" value="ECO:0007669"/>
    <property type="project" value="TreeGrafter"/>
</dbReference>
<feature type="binding site" evidence="9">
    <location>
        <position position="461"/>
    </location>
    <ligand>
        <name>[4Fe-4S] cluster</name>
        <dbReference type="ChEBI" id="CHEBI:49883"/>
        <label>3</label>
    </ligand>
</feature>
<dbReference type="EMBL" id="PGGK01000014">
    <property type="protein sequence ID" value="TGC07481.1"/>
    <property type="molecule type" value="Genomic_DNA"/>
</dbReference>
<dbReference type="GO" id="GO:0051539">
    <property type="term" value="F:4 iron, 4 sulfur cluster binding"/>
    <property type="evidence" value="ECO:0007669"/>
    <property type="project" value="UniProtKB-KW"/>
</dbReference>
<feature type="binding site" evidence="9">
    <location>
        <position position="72"/>
    </location>
    <ligand>
        <name>[4Fe-4S] cluster</name>
        <dbReference type="ChEBI" id="CHEBI:49883"/>
        <label>2</label>
    </ligand>
</feature>
<comment type="domain">
    <text evidence="9">Cluster B is an all-cysteinyl-liganded 4Fe-4S cluster; cluster C is a mixed Ni-Fe-S cluster which is the active site of CO oxidation. Cluster D is also an all-cysteinyl-liganded 4Fe-4S cluster that bridges the two subunits of the CODH dimer. Contains two additional 4Fe-4S clusters, dubbed E and F, that probably transport electrons from ferredoxin to the B cluster.</text>
</comment>
<feature type="binding site" evidence="9">
    <location>
        <position position="69"/>
    </location>
    <ligand>
        <name>[4Fe-4S] cluster</name>
        <dbReference type="ChEBI" id="CHEBI:49883"/>
        <label>1</label>
        <note>ligand shared between dimeric partners</note>
    </ligand>
</feature>
<dbReference type="SUPFAM" id="SSF56821">
    <property type="entry name" value="Prismane protein-like"/>
    <property type="match status" value="1"/>
</dbReference>
<sequence>MSDIPTGHISIDELENVQITIGKIVGAIEKKAMEEGVVVGPTPKPGISDLRDWDYKLLSRYQPVYTPVCDQCCYCTFGKCDLGGNKEGACGINMEAHQARETLLRVITGAAAHAGHGRHILHHLIGIYGHDKPIDVGPSNLLAPNTQAVTGIKPETLGDLEEVMDYVEEQLTQLLATIHAGQEGAAMDFESKILHGGMLDHVGMEVSDLAQVSCMGMPKSDPEAPLVEIGMGCIDSSKPVLLVIGHNVAGVTNIMDYIHDHGLEDKMELAGLCCTAIDMTRYQMDKGGKPHAKVIGTLAKELKMIRSGVPDVIVVDEQCVRADVLDEAKKLSIPVITTNEKIMYGLRNRSKDSPAEIIEDLASGKEAGALILNFDVLGEVAPELAIKMSKIRDEMGIKALPSEEELRELSAKCVQCGACEMDCPDNLPIMEAMKTGAEGDYTKFEYLHDMCIACGRCDQACPKDIPVLNMIEKASQKLIREEKGLMRAGRGQVSDPEIRQEGVNLVLGTTPGIIAMVGCSNYPSGTKDLYTVADEMLKRNYIVVMSGCSAMDLGMYKNEDGETLYEKYPAKFLAGNLINVGSCVSNSHITGTAIKVAAIFAQRQVSGNYEEIADYITNRIGAVGVAWGAYSQKAASIASGCNRLGIPVVVGPHGSKYRRALIGKPYEEEHWKVYDARDGSEMPIPASPEFLLTTAESIEELFPMLAKNCIRPSDNNMGRMIKLTHYMELSQKYLGHMPEDWYKFVRTETDLPLAKREELLKMLEKDHGWEIDWKRKKILSGPTMKSDVSAQPTNVKRLCKGEC</sequence>
<dbReference type="InterPro" id="IPR004137">
    <property type="entry name" value="HCP/CODH"/>
</dbReference>
<dbReference type="Proteomes" id="UP000297295">
    <property type="component" value="Unassembled WGS sequence"/>
</dbReference>
<name>A0A4E0PV41_9EURY</name>
<evidence type="ECO:0000256" key="4">
    <source>
        <dbReference type="ARBA" id="ARBA00022737"/>
    </source>
</evidence>
<comment type="caution">
    <text evidence="11">The sequence shown here is derived from an EMBL/GenBank/DDBJ whole genome shotgun (WGS) entry which is preliminary data.</text>
</comment>
<comment type="cofactor">
    <cofactor evidence="9">
        <name>[4Fe-4S] cluster</name>
        <dbReference type="ChEBI" id="CHEBI:49883"/>
    </cofactor>
    <text evidence="9">Binds 7 [4Fe-4S] clusters per heterotetramer.</text>
</comment>
<comment type="similarity">
    <text evidence="9">Belongs to the Ni-containing carbon monoxide dehydrogenase family.</text>
</comment>
<protein>
    <recommendedName>
        <fullName evidence="9">Acetyl-CoA decarbonylase/synthase complex subunit alpha</fullName>
        <shortName evidence="9">ACDS complex subunit alpha</shortName>
        <ecNumber evidence="9">1.2.7.4</ecNumber>
    </recommendedName>
    <alternativeName>
        <fullName evidence="9">ACDS complex carbon monoxide dehydrogenase subunit alpha</fullName>
        <shortName evidence="9">ACDS CODH subunit alpha</shortName>
    </alternativeName>
</protein>
<dbReference type="NCBIfam" id="TIGR00314">
    <property type="entry name" value="cdhA"/>
    <property type="match status" value="1"/>
</dbReference>
<feature type="binding site" evidence="9">
    <location>
        <position position="413"/>
    </location>
    <ligand>
        <name>[4Fe-4S] cluster</name>
        <dbReference type="ChEBI" id="CHEBI:49883"/>
        <label>3</label>
    </ligand>
</feature>
<evidence type="ECO:0000256" key="7">
    <source>
        <dbReference type="ARBA" id="ARBA00023004"/>
    </source>
</evidence>
<comment type="function">
    <text evidence="9">Part of the ACDS complex that catalyzes the reversible cleavage of acetyl-CoA, allowing growth on acetate as sole source of carbon and energy. The alpha-epsilon subcomponent functions as a carbon monoxide dehydrogenase.</text>
</comment>
<dbReference type="Gene3D" id="1.10.8.190">
    <property type="entry name" value="Carbon monoxide dehydrogenase alpha subunit. Chain M, domain 1"/>
    <property type="match status" value="1"/>
</dbReference>
<dbReference type="FunFam" id="3.40.50.2030:FF:000006">
    <property type="entry name" value="Acetyl-CoA decarbonylase/synthase complex subunit alpha 1"/>
    <property type="match status" value="1"/>
</dbReference>
<feature type="binding site" evidence="9">
    <location>
        <position position="246"/>
    </location>
    <ligand>
        <name>[Ni-4Fe-4S] cluster</name>
        <dbReference type="ChEBI" id="CHEBI:47739"/>
    </ligand>
</feature>
<keyword evidence="12" id="KW-1185">Reference proteome</keyword>
<feature type="binding site" evidence="9">
    <location>
        <position position="319"/>
    </location>
    <ligand>
        <name>[Ni-4Fe-4S] cluster</name>
        <dbReference type="ChEBI" id="CHEBI:47739"/>
    </ligand>
</feature>
<evidence type="ECO:0000256" key="2">
    <source>
        <dbReference type="ARBA" id="ARBA00022596"/>
    </source>
</evidence>
<dbReference type="InterPro" id="IPR011254">
    <property type="entry name" value="Prismane-like_sf"/>
</dbReference>
<evidence type="ECO:0000256" key="9">
    <source>
        <dbReference type="HAMAP-Rule" id="MF_01137"/>
    </source>
</evidence>
<feature type="binding site" evidence="9">
    <location>
        <position position="548"/>
    </location>
    <ligand>
        <name>[Ni-4Fe-4S] cluster</name>
        <dbReference type="ChEBI" id="CHEBI:47739"/>
    </ligand>
</feature>
<dbReference type="AlphaFoldDB" id="A0A4E0PV41"/>
<comment type="subunit">
    <text evidence="9">Heterotetramer of two alpha and two epsilon subunits. The ACDS complex is made up of alpha, epsilon, beta, gamma and delta subunits with a probable stoichiometry of (alpha(2)epsilon(2))(4)-beta(8)-(gamma(1)delta(1))(8).</text>
</comment>
<dbReference type="FunFam" id="3.40.50.2030:FF:000004">
    <property type="entry name" value="Acetyl-CoA decarbonylase/synthase complex subunit alpha 1"/>
    <property type="match status" value="1"/>
</dbReference>
<dbReference type="PROSITE" id="PS51379">
    <property type="entry name" value="4FE4S_FER_2"/>
    <property type="match status" value="2"/>
</dbReference>
<dbReference type="PROSITE" id="PS00198">
    <property type="entry name" value="4FE4S_FER_1"/>
    <property type="match status" value="2"/>
</dbReference>
<feature type="binding site" evidence="9">
    <location>
        <position position="423"/>
    </location>
    <ligand>
        <name>[4Fe-4S] cluster</name>
        <dbReference type="ChEBI" id="CHEBI:49883"/>
        <label>4</label>
    </ligand>
</feature>
<dbReference type="InterPro" id="IPR017896">
    <property type="entry name" value="4Fe4S_Fe-S-bd"/>
</dbReference>
<proteinExistence type="inferred from homology"/>
<organism evidence="11 12">
    <name type="scientific">Methanolobus halotolerans</name>
    <dbReference type="NCBI Taxonomy" id="2052935"/>
    <lineage>
        <taxon>Archaea</taxon>
        <taxon>Methanobacteriati</taxon>
        <taxon>Methanobacteriota</taxon>
        <taxon>Stenosarchaea group</taxon>
        <taxon>Methanomicrobia</taxon>
        <taxon>Methanosarcinales</taxon>
        <taxon>Methanosarcinaceae</taxon>
        <taxon>Methanolobus</taxon>
    </lineage>
</organism>
<evidence type="ECO:0000313" key="12">
    <source>
        <dbReference type="Proteomes" id="UP000297295"/>
    </source>
</evidence>
<dbReference type="OrthoDB" id="35334at2157"/>
<dbReference type="EC" id="1.2.7.4" evidence="9"/>
<dbReference type="GO" id="GO:0042542">
    <property type="term" value="P:response to hydrogen peroxide"/>
    <property type="evidence" value="ECO:0007669"/>
    <property type="project" value="TreeGrafter"/>
</dbReference>
<dbReference type="InterPro" id="IPR016099">
    <property type="entry name" value="Prismane-like_a/b-sand"/>
</dbReference>
<keyword evidence="2 9" id="KW-0533">Nickel</keyword>
<feature type="domain" description="4Fe-4S ferredoxin-type" evidence="10">
    <location>
        <begin position="442"/>
        <end position="471"/>
    </location>
</feature>
<feature type="binding site" evidence="9">
    <location>
        <position position="457"/>
    </location>
    <ligand>
        <name>[4Fe-4S] cluster</name>
        <dbReference type="ChEBI" id="CHEBI:49883"/>
        <label>4</label>
    </ligand>
</feature>
<feature type="domain" description="4Fe-4S ferredoxin-type" evidence="10">
    <location>
        <begin position="402"/>
        <end position="433"/>
    </location>
</feature>
<dbReference type="Gene3D" id="3.30.70.20">
    <property type="match status" value="1"/>
</dbReference>
<dbReference type="HAMAP" id="MF_01137">
    <property type="entry name" value="CdhA"/>
    <property type="match status" value="1"/>
</dbReference>
<dbReference type="PANTHER" id="PTHR30109:SF6">
    <property type="entry name" value="ACETYL-COA DECARBONYLASE_SYNTHASE COMPLEX SUBUNIT ALPHA"/>
    <property type="match status" value="1"/>
</dbReference>
<evidence type="ECO:0000256" key="5">
    <source>
        <dbReference type="ARBA" id="ARBA00022994"/>
    </source>
</evidence>
<dbReference type="GO" id="GO:0006084">
    <property type="term" value="P:acetyl-CoA metabolic process"/>
    <property type="evidence" value="ECO:0007669"/>
    <property type="project" value="InterPro"/>
</dbReference>
<keyword evidence="1 9" id="KW-0004">4Fe-4S</keyword>
<keyword evidence="8 9" id="KW-0411">Iron-sulfur</keyword>
<dbReference type="Pfam" id="PF03063">
    <property type="entry name" value="Prismane"/>
    <property type="match status" value="2"/>
</dbReference>
<comment type="pathway">
    <text evidence="9">One-carbon metabolism; methanogenesis from acetate.</text>
</comment>
<feature type="binding site" evidence="9">
    <location>
        <position position="274"/>
    </location>
    <ligand>
        <name>[Ni-4Fe-4S] cluster</name>
        <dbReference type="ChEBI" id="CHEBI:47739"/>
    </ligand>
</feature>
<dbReference type="PANTHER" id="PTHR30109">
    <property type="entry name" value="HYDROXYLAMINE REDUCTASE"/>
    <property type="match status" value="1"/>
</dbReference>
<dbReference type="RefSeq" id="WP_135390327.1">
    <property type="nucleotide sequence ID" value="NZ_PGGK01000014.1"/>
</dbReference>
<comment type="catalytic activity">
    <reaction evidence="9">
        <text>CO + 2 oxidized [2Fe-2S]-[ferredoxin] + H2O = 2 reduced [2Fe-2S]-[ferredoxin] + CO2 + 2 H(+)</text>
        <dbReference type="Rhea" id="RHEA:21040"/>
        <dbReference type="Rhea" id="RHEA-COMP:10000"/>
        <dbReference type="Rhea" id="RHEA-COMP:10001"/>
        <dbReference type="ChEBI" id="CHEBI:15377"/>
        <dbReference type="ChEBI" id="CHEBI:15378"/>
        <dbReference type="ChEBI" id="CHEBI:16526"/>
        <dbReference type="ChEBI" id="CHEBI:17245"/>
        <dbReference type="ChEBI" id="CHEBI:33737"/>
        <dbReference type="ChEBI" id="CHEBI:33738"/>
        <dbReference type="EC" id="1.2.7.4"/>
    </reaction>
</comment>
<evidence type="ECO:0000256" key="8">
    <source>
        <dbReference type="ARBA" id="ARBA00023014"/>
    </source>
</evidence>
<accession>A0A4E0PV41</accession>
<keyword evidence="6 9" id="KW-0560">Oxidoreductase</keyword>
<dbReference type="GO" id="GO:0005506">
    <property type="term" value="F:iron ion binding"/>
    <property type="evidence" value="ECO:0007669"/>
    <property type="project" value="UniProtKB-UniRule"/>
</dbReference>
<dbReference type="Gene3D" id="3.40.50.2030">
    <property type="match status" value="2"/>
</dbReference>
<dbReference type="GO" id="GO:0019385">
    <property type="term" value="P:methanogenesis, from acetate"/>
    <property type="evidence" value="ECO:0007669"/>
    <property type="project" value="UniProtKB-UniRule"/>
</dbReference>
<feature type="binding site" evidence="9">
    <location>
        <position position="583"/>
    </location>
    <ligand>
        <name>[Ni-4Fe-4S] cluster</name>
        <dbReference type="ChEBI" id="CHEBI:47739"/>
    </ligand>
</feature>
<feature type="binding site" evidence="9">
    <location>
        <position position="73"/>
    </location>
    <ligand>
        <name>[4Fe-4S] cluster</name>
        <dbReference type="ChEBI" id="CHEBI:49883"/>
        <label>1</label>
        <note>ligand shared between dimeric partners</note>
    </ligand>
</feature>
<gene>
    <name evidence="9 11" type="primary">cdhA</name>
    <name evidence="11" type="ORF">CUN85_10840</name>
</gene>
<feature type="binding site" evidence="9">
    <location>
        <position position="90"/>
    </location>
    <ligand>
        <name>[4Fe-4S] cluster</name>
        <dbReference type="ChEBI" id="CHEBI:49883"/>
        <label>2</label>
    </ligand>
</feature>
<feature type="binding site" evidence="9">
    <location>
        <position position="419"/>
    </location>
    <ligand>
        <name>[4Fe-4S] cluster</name>
        <dbReference type="ChEBI" id="CHEBI:49883"/>
        <label>3</label>
    </ligand>
</feature>